<dbReference type="SUPFAM" id="SSF54523">
    <property type="entry name" value="Pili subunits"/>
    <property type="match status" value="1"/>
</dbReference>
<comment type="caution">
    <text evidence="3">The sequence shown here is derived from an EMBL/GenBank/DDBJ whole genome shotgun (WGS) entry which is preliminary data.</text>
</comment>
<dbReference type="Proteomes" id="UP000619293">
    <property type="component" value="Unassembled WGS sequence"/>
</dbReference>
<dbReference type="InterPro" id="IPR013545">
    <property type="entry name" value="T2SS_protein-GspG_C"/>
</dbReference>
<feature type="region of interest" description="Disordered" evidence="1">
    <location>
        <begin position="248"/>
        <end position="269"/>
    </location>
</feature>
<dbReference type="Gene3D" id="3.30.700.10">
    <property type="entry name" value="Glycoprotein, Type 4 Pilin"/>
    <property type="match status" value="1"/>
</dbReference>
<name>A0A8J3NTD2_9ACTN</name>
<evidence type="ECO:0000313" key="4">
    <source>
        <dbReference type="Proteomes" id="UP000619293"/>
    </source>
</evidence>
<evidence type="ECO:0000256" key="1">
    <source>
        <dbReference type="SAM" id="MobiDB-lite"/>
    </source>
</evidence>
<feature type="domain" description="Type II secretion system protein GspG C-terminal" evidence="2">
    <location>
        <begin position="769"/>
        <end position="808"/>
    </location>
</feature>
<sequence length="839" mass="93691">MDLVNSKRVLLTASYVTVELTEQERGHAARVPGRALEKLSFVRQLKASPEDVAWLEGMAESHGEQSVRDGMASLARLLRGLDDDGRRFGIAREAATVPAAAIERFAEQLVERRGGGFTSLVARVFARRVSASPVGTLHLERLEMYPAGIEQGELVFTVPMTPMETVTISHKEWSTSSEEYENIVSDYFETYSERGVAEKTDASMSAENERRHSSAFDFGASYTGSGAGVSMTVAVGLKNATETRESVKQSAQRSREITEKASARARQEHKVSVKLATRQGVEDSSLRTLTNPYEDRAIRVDYFRMMRKWRTDLFRYGMRLTFDLAVPNPGARLWAQYRRLAELDRQIAEPFVVKLAPYEITDKTWRNLERTHQITLDPPPKPEEPKTVKVDLEAGKGAIIEFVPPPGYRVQPTVTCILSYWGGFDSEPLLNISDENWRAKRRKLPNAGSGSGDGVYEISLDTFGGDDRRTLQLIAGAGTELKASFRYTVKLSPEHFEAWQHQCWTALREAQAVAHRERAARLQEERDRLWRRLAGSDTLSLRRLEREELVRCTLLWLLGADFDAAPDDVGEVVQRLLRFETDDLADDGLFGVAGGAATRRLSQSEWLTASGFGDLVKFLHHAVEWENLLHFLYPYFWGSDDLGREKMLFDHPDPAHRDFLRAGYVRVVIPVRPGFEHDLIQLLDTGVFGGAGNSPYLTLGEEVAAFGRTNYTGIPPANPELHARPLLYPQQRQTWDTMQRVVREVEAYHEANGRYPAQLSELPIPGPFTDAWGRELVYRLPGSGNDYDLVSYGADGQEGGTGLDADISAAAGASLVASWFDYSPTSGLDISIDVKPAAA</sequence>
<evidence type="ECO:0000313" key="3">
    <source>
        <dbReference type="EMBL" id="GIF91558.1"/>
    </source>
</evidence>
<dbReference type="Pfam" id="PF08334">
    <property type="entry name" value="T2SSG"/>
    <property type="match status" value="1"/>
</dbReference>
<gene>
    <name evidence="3" type="ORF">Cch02nite_50020</name>
</gene>
<dbReference type="InterPro" id="IPR045584">
    <property type="entry name" value="Pilin-like"/>
</dbReference>
<organism evidence="3 4">
    <name type="scientific">Catellatospora chokoriensis</name>
    <dbReference type="NCBI Taxonomy" id="310353"/>
    <lineage>
        <taxon>Bacteria</taxon>
        <taxon>Bacillati</taxon>
        <taxon>Actinomycetota</taxon>
        <taxon>Actinomycetes</taxon>
        <taxon>Micromonosporales</taxon>
        <taxon>Micromonosporaceae</taxon>
        <taxon>Catellatospora</taxon>
    </lineage>
</organism>
<protein>
    <recommendedName>
        <fullName evidence="2">Type II secretion system protein GspG C-terminal domain-containing protein</fullName>
    </recommendedName>
</protein>
<keyword evidence="4" id="KW-1185">Reference proteome</keyword>
<evidence type="ECO:0000259" key="2">
    <source>
        <dbReference type="Pfam" id="PF08334"/>
    </source>
</evidence>
<dbReference type="AlphaFoldDB" id="A0A8J3NTD2"/>
<proteinExistence type="predicted"/>
<dbReference type="RefSeq" id="WP_203736391.1">
    <property type="nucleotide sequence ID" value="NZ_BAAALB010000022.1"/>
</dbReference>
<accession>A0A8J3NTD2</accession>
<reference evidence="3 4" key="1">
    <citation type="submission" date="2021-01" db="EMBL/GenBank/DDBJ databases">
        <title>Whole genome shotgun sequence of Catellatospora chokoriensis NBRC 107358.</title>
        <authorList>
            <person name="Komaki H."/>
            <person name="Tamura T."/>
        </authorList>
    </citation>
    <scope>NUCLEOTIDE SEQUENCE [LARGE SCALE GENOMIC DNA]</scope>
    <source>
        <strain evidence="3 4">NBRC 107358</strain>
    </source>
</reference>
<dbReference type="EMBL" id="BONG01000034">
    <property type="protein sequence ID" value="GIF91558.1"/>
    <property type="molecule type" value="Genomic_DNA"/>
</dbReference>